<dbReference type="InParanoid" id="A0A6P8RCG8"/>
<protein>
    <recommendedName>
        <fullName evidence="7">Methylated-DNA--protein-cysteine methyltransferase</fullName>
        <ecNumber evidence="6">2.1.1.63</ecNumber>
    </recommendedName>
    <alternativeName>
        <fullName evidence="17">6-O-methylguanine-DNA methyltransferase</fullName>
    </alternativeName>
    <alternativeName>
        <fullName evidence="18">O-6-methylguanine-DNA-alkyltransferase</fullName>
    </alternativeName>
</protein>
<dbReference type="FunCoup" id="A0A6P8RCG8">
    <property type="interactions" value="241"/>
</dbReference>
<dbReference type="OrthoDB" id="1907495at2759"/>
<evidence type="ECO:0000256" key="7">
    <source>
        <dbReference type="ARBA" id="ARBA00015377"/>
    </source>
</evidence>
<dbReference type="AlphaFoldDB" id="A0A6P8RCG8"/>
<evidence type="ECO:0000256" key="9">
    <source>
        <dbReference type="ARBA" id="ARBA00022603"/>
    </source>
</evidence>
<evidence type="ECO:0000256" key="13">
    <source>
        <dbReference type="ARBA" id="ARBA00022833"/>
    </source>
</evidence>
<evidence type="ECO:0000256" key="15">
    <source>
        <dbReference type="ARBA" id="ARBA00023204"/>
    </source>
</evidence>
<dbReference type="PROSITE" id="PS00374">
    <property type="entry name" value="MGMT"/>
    <property type="match status" value="1"/>
</dbReference>
<reference evidence="22" key="1">
    <citation type="submission" date="2025-08" db="UniProtKB">
        <authorList>
            <consortium name="RefSeq"/>
        </authorList>
    </citation>
    <scope>IDENTIFICATION</scope>
</reference>
<dbReference type="InterPro" id="IPR014048">
    <property type="entry name" value="MethylDNA_cys_MeTrfase_DNA-bd"/>
</dbReference>
<dbReference type="Gene3D" id="1.10.10.10">
    <property type="entry name" value="Winged helix-like DNA-binding domain superfamily/Winged helix DNA-binding domain"/>
    <property type="match status" value="1"/>
</dbReference>
<evidence type="ECO:0000256" key="19">
    <source>
        <dbReference type="ARBA" id="ARBA00049348"/>
    </source>
</evidence>
<dbReference type="EC" id="2.1.1.63" evidence="6"/>
<dbReference type="PANTHER" id="PTHR46460">
    <property type="entry name" value="METHYLATED-DNA--PROTEIN-CYSTEINE METHYLTRANSFERASE"/>
    <property type="match status" value="1"/>
</dbReference>
<dbReference type="InterPro" id="IPR001497">
    <property type="entry name" value="MethylDNA_cys_MeTrfase_AS"/>
</dbReference>
<gene>
    <name evidence="22" type="primary">MGMT</name>
</gene>
<name>A0A6P8RCG8_GEOSA</name>
<keyword evidence="16" id="KW-0539">Nucleus</keyword>
<dbReference type="NCBIfam" id="TIGR00589">
    <property type="entry name" value="ogt"/>
    <property type="match status" value="1"/>
</dbReference>
<dbReference type="GO" id="GO:0003677">
    <property type="term" value="F:DNA binding"/>
    <property type="evidence" value="ECO:0007669"/>
    <property type="project" value="UniProtKB-KW"/>
</dbReference>
<keyword evidence="14" id="KW-0238">DNA-binding</keyword>
<comment type="subcellular location">
    <subcellularLocation>
        <location evidence="4">Nucleus</location>
    </subcellularLocation>
</comment>
<comment type="catalytic activity">
    <reaction evidence="1">
        <text>a 4-O-methyl-thymidine in DNA + L-cysteinyl-[protein] = a thymidine in DNA + S-methyl-L-cysteinyl-[protein]</text>
        <dbReference type="Rhea" id="RHEA:53428"/>
        <dbReference type="Rhea" id="RHEA-COMP:10131"/>
        <dbReference type="Rhea" id="RHEA-COMP:10132"/>
        <dbReference type="Rhea" id="RHEA-COMP:13555"/>
        <dbReference type="Rhea" id="RHEA-COMP:13556"/>
        <dbReference type="ChEBI" id="CHEBI:29950"/>
        <dbReference type="ChEBI" id="CHEBI:82612"/>
        <dbReference type="ChEBI" id="CHEBI:137386"/>
        <dbReference type="ChEBI" id="CHEBI:137387"/>
        <dbReference type="EC" id="2.1.1.63"/>
    </reaction>
</comment>
<feature type="domain" description="Methylated-DNA-[protein]-cysteine S-methyltransferase DNA binding" evidence="20">
    <location>
        <begin position="159"/>
        <end position="240"/>
    </location>
</feature>
<keyword evidence="15" id="KW-0234">DNA repair</keyword>
<evidence type="ECO:0000256" key="10">
    <source>
        <dbReference type="ARBA" id="ARBA00022679"/>
    </source>
</evidence>
<dbReference type="GO" id="GO:0003908">
    <property type="term" value="F:methylated-DNA-[protein]-cysteine S-methyltransferase activity"/>
    <property type="evidence" value="ECO:0007669"/>
    <property type="project" value="UniProtKB-EC"/>
</dbReference>
<comment type="function">
    <text evidence="3">Involved in the cellular defense against the biological effects of O6-methylguanine (O6-MeG) and O4-methylthymine (O4-MeT) in DNA. Repairs the methylated nucleobase in DNA by stoichiometrically transferring the methyl group to a cysteine residue in the enzyme. This is a suicide reaction: the enzyme is irreversibly inactivated.</text>
</comment>
<keyword evidence="12" id="KW-0227">DNA damage</keyword>
<evidence type="ECO:0000259" key="20">
    <source>
        <dbReference type="Pfam" id="PF01035"/>
    </source>
</evidence>
<evidence type="ECO:0000256" key="6">
    <source>
        <dbReference type="ARBA" id="ARBA00011918"/>
    </source>
</evidence>
<proteinExistence type="inferred from homology"/>
<organism evidence="21 22">
    <name type="scientific">Geotrypetes seraphini</name>
    <name type="common">Gaboon caecilian</name>
    <name type="synonym">Caecilia seraphini</name>
    <dbReference type="NCBI Taxonomy" id="260995"/>
    <lineage>
        <taxon>Eukaryota</taxon>
        <taxon>Metazoa</taxon>
        <taxon>Chordata</taxon>
        <taxon>Craniata</taxon>
        <taxon>Vertebrata</taxon>
        <taxon>Euteleostomi</taxon>
        <taxon>Amphibia</taxon>
        <taxon>Gymnophiona</taxon>
        <taxon>Geotrypetes</taxon>
    </lineage>
</organism>
<evidence type="ECO:0000256" key="4">
    <source>
        <dbReference type="ARBA" id="ARBA00004123"/>
    </source>
</evidence>
<dbReference type="Proteomes" id="UP000515159">
    <property type="component" value="Chromosome 4"/>
</dbReference>
<dbReference type="CDD" id="cd06445">
    <property type="entry name" value="ATase"/>
    <property type="match status" value="1"/>
</dbReference>
<keyword evidence="13" id="KW-0862">Zinc</keyword>
<evidence type="ECO:0000256" key="1">
    <source>
        <dbReference type="ARBA" id="ARBA00001286"/>
    </source>
</evidence>
<dbReference type="GO" id="GO:0046872">
    <property type="term" value="F:metal ion binding"/>
    <property type="evidence" value="ECO:0007669"/>
    <property type="project" value="UniProtKB-KW"/>
</dbReference>
<dbReference type="InterPro" id="IPR036217">
    <property type="entry name" value="MethylDNA_cys_MeTrfase_DNAb"/>
</dbReference>
<evidence type="ECO:0000256" key="12">
    <source>
        <dbReference type="ARBA" id="ARBA00022763"/>
    </source>
</evidence>
<keyword evidence="9 22" id="KW-0489">Methyltransferase</keyword>
<evidence type="ECO:0000256" key="18">
    <source>
        <dbReference type="ARBA" id="ARBA00031621"/>
    </source>
</evidence>
<evidence type="ECO:0000313" key="21">
    <source>
        <dbReference type="Proteomes" id="UP000515159"/>
    </source>
</evidence>
<dbReference type="PANTHER" id="PTHR46460:SF1">
    <property type="entry name" value="METHYLATED-DNA--PROTEIN-CYSTEINE METHYLTRANSFERASE"/>
    <property type="match status" value="1"/>
</dbReference>
<evidence type="ECO:0000256" key="3">
    <source>
        <dbReference type="ARBA" id="ARBA00003317"/>
    </source>
</evidence>
<evidence type="ECO:0000256" key="16">
    <source>
        <dbReference type="ARBA" id="ARBA00023242"/>
    </source>
</evidence>
<evidence type="ECO:0000313" key="22">
    <source>
        <dbReference type="RefSeq" id="XP_033799613.1"/>
    </source>
</evidence>
<evidence type="ECO:0000256" key="2">
    <source>
        <dbReference type="ARBA" id="ARBA00001947"/>
    </source>
</evidence>
<keyword evidence="10" id="KW-0808">Transferase</keyword>
<dbReference type="FunFam" id="3.30.160.70:FF:000001">
    <property type="entry name" value="Methylated-DNA--protein-cysteine methyltransferase"/>
    <property type="match status" value="2"/>
</dbReference>
<comment type="cofactor">
    <cofactor evidence="2">
        <name>Zn(2+)</name>
        <dbReference type="ChEBI" id="CHEBI:29105"/>
    </cofactor>
</comment>
<comment type="similarity">
    <text evidence="5">Belongs to the MGMT family.</text>
</comment>
<dbReference type="KEGG" id="gsh:117360082"/>
<dbReference type="GO" id="GO:0006281">
    <property type="term" value="P:DNA repair"/>
    <property type="evidence" value="ECO:0007669"/>
    <property type="project" value="UniProtKB-KW"/>
</dbReference>
<dbReference type="InterPro" id="IPR036631">
    <property type="entry name" value="MGMT_N_sf"/>
</dbReference>
<evidence type="ECO:0000256" key="14">
    <source>
        <dbReference type="ARBA" id="ARBA00023125"/>
    </source>
</evidence>
<comment type="catalytic activity">
    <reaction evidence="19">
        <text>a 6-O-methyl-2'-deoxyguanosine in DNA + L-cysteinyl-[protein] = S-methyl-L-cysteinyl-[protein] + a 2'-deoxyguanosine in DNA</text>
        <dbReference type="Rhea" id="RHEA:24000"/>
        <dbReference type="Rhea" id="RHEA-COMP:10131"/>
        <dbReference type="Rhea" id="RHEA-COMP:10132"/>
        <dbReference type="Rhea" id="RHEA-COMP:11367"/>
        <dbReference type="Rhea" id="RHEA-COMP:11368"/>
        <dbReference type="ChEBI" id="CHEBI:29950"/>
        <dbReference type="ChEBI" id="CHEBI:82612"/>
        <dbReference type="ChEBI" id="CHEBI:85445"/>
        <dbReference type="ChEBI" id="CHEBI:85448"/>
        <dbReference type="EC" id="2.1.1.63"/>
    </reaction>
</comment>
<dbReference type="SUPFAM" id="SSF46767">
    <property type="entry name" value="Methylated DNA-protein cysteine methyltransferase, C-terminal domain"/>
    <property type="match status" value="1"/>
</dbReference>
<keyword evidence="11" id="KW-0479">Metal-binding</keyword>
<keyword evidence="8" id="KW-0597">Phosphoprotein</keyword>
<dbReference type="FunFam" id="1.10.10.10:FF:000214">
    <property type="entry name" value="Methylated-DNA--protein-cysteine methyltransferase"/>
    <property type="match status" value="1"/>
</dbReference>
<dbReference type="GO" id="GO:0005654">
    <property type="term" value="C:nucleoplasm"/>
    <property type="evidence" value="ECO:0007669"/>
    <property type="project" value="TreeGrafter"/>
</dbReference>
<dbReference type="Gene3D" id="3.30.160.70">
    <property type="entry name" value="Methylated DNA-protein cysteine methyltransferase domain"/>
    <property type="match status" value="1"/>
</dbReference>
<dbReference type="SUPFAM" id="SSF53155">
    <property type="entry name" value="Methylated DNA-protein cysteine methyltransferase domain"/>
    <property type="match status" value="2"/>
</dbReference>
<keyword evidence="21" id="KW-1185">Reference proteome</keyword>
<evidence type="ECO:0000256" key="17">
    <source>
        <dbReference type="ARBA" id="ARBA00030795"/>
    </source>
</evidence>
<evidence type="ECO:0000256" key="8">
    <source>
        <dbReference type="ARBA" id="ARBA00022553"/>
    </source>
</evidence>
<dbReference type="CTD" id="4255"/>
<evidence type="ECO:0000256" key="5">
    <source>
        <dbReference type="ARBA" id="ARBA00008711"/>
    </source>
</evidence>
<dbReference type="RefSeq" id="XP_033799613.1">
    <property type="nucleotide sequence ID" value="XM_033943722.1"/>
</dbReference>
<accession>A0A6P8RCG8</accession>
<evidence type="ECO:0000256" key="11">
    <source>
        <dbReference type="ARBA" id="ARBA00022723"/>
    </source>
</evidence>
<sequence>MDDLLQANLFHMLKMASRLHQNVALKEEQSKCKKMHLVLNSPLGKIQMSGCEKGIHEIKLQPEVAPEKRSEILRVELNDKTSSKHRNPLMLSESFYFEFCVCWKKEVSFTCDVSKEPEEMTESLKECIAWLETYFREPWLTDKLPIPTFHHPVFQQDTFTRKVLETLLKNVKSGDTVTYKKLADLSGNSSAARAVGGAMKNNPVPIIIPCHRVICSSGEVGNYMGGKENCLKEWLLAHEKIQKSA</sequence>
<dbReference type="GO" id="GO:0032259">
    <property type="term" value="P:methylation"/>
    <property type="evidence" value="ECO:0007669"/>
    <property type="project" value="UniProtKB-KW"/>
</dbReference>
<dbReference type="GeneID" id="117360082"/>
<dbReference type="InterPro" id="IPR036388">
    <property type="entry name" value="WH-like_DNA-bd_sf"/>
</dbReference>
<dbReference type="Pfam" id="PF01035">
    <property type="entry name" value="DNA_binding_1"/>
    <property type="match status" value="1"/>
</dbReference>